<evidence type="ECO:0000256" key="1">
    <source>
        <dbReference type="ARBA" id="ARBA00007381"/>
    </source>
</evidence>
<dbReference type="Gene3D" id="3.30.30.30">
    <property type="match status" value="2"/>
</dbReference>
<dbReference type="InterPro" id="IPR029048">
    <property type="entry name" value="HSP70_C_sf"/>
</dbReference>
<keyword evidence="5" id="KW-1185">Reference proteome</keyword>
<reference evidence="4" key="1">
    <citation type="submission" date="2022-12" db="EMBL/GenBank/DDBJ databases">
        <title>Draft genome assemblies for two species of Escallonia (Escalloniales).</title>
        <authorList>
            <person name="Chanderbali A."/>
            <person name="Dervinis C."/>
            <person name="Anghel I."/>
            <person name="Soltis D."/>
            <person name="Soltis P."/>
            <person name="Zapata F."/>
        </authorList>
    </citation>
    <scope>NUCLEOTIDE SEQUENCE</scope>
    <source>
        <strain evidence="4">UCBG64.0493</strain>
        <tissue evidence="4">Leaf</tissue>
    </source>
</reference>
<dbReference type="PRINTS" id="PR00301">
    <property type="entry name" value="HEATSHOCK70"/>
</dbReference>
<protein>
    <recommendedName>
        <fullName evidence="6">Heat shock protein 70</fullName>
    </recommendedName>
</protein>
<dbReference type="FunFam" id="3.30.420.40:FF:000026">
    <property type="entry name" value="Heat shock protein 70"/>
    <property type="match status" value="2"/>
</dbReference>
<comment type="similarity">
    <text evidence="1">Belongs to the heat shock protein 70 family.</text>
</comment>
<proteinExistence type="inferred from homology"/>
<accession>A0AA89BII9</accession>
<dbReference type="InterPro" id="IPR029047">
    <property type="entry name" value="HSP70_peptide-bd_sf"/>
</dbReference>
<evidence type="ECO:0000313" key="4">
    <source>
        <dbReference type="EMBL" id="KAK3037832.1"/>
    </source>
</evidence>
<evidence type="ECO:0000313" key="5">
    <source>
        <dbReference type="Proteomes" id="UP001188597"/>
    </source>
</evidence>
<dbReference type="Pfam" id="PF00012">
    <property type="entry name" value="HSP70"/>
    <property type="match status" value="2"/>
</dbReference>
<dbReference type="AlphaFoldDB" id="A0AA89BII9"/>
<dbReference type="PROSITE" id="PS00297">
    <property type="entry name" value="HSP70_1"/>
    <property type="match status" value="2"/>
</dbReference>
<dbReference type="InterPro" id="IPR043129">
    <property type="entry name" value="ATPase_NBD"/>
</dbReference>
<dbReference type="PROSITE" id="PS01036">
    <property type="entry name" value="HSP70_3"/>
    <property type="match status" value="2"/>
</dbReference>
<dbReference type="GO" id="GO:0005524">
    <property type="term" value="F:ATP binding"/>
    <property type="evidence" value="ECO:0007669"/>
    <property type="project" value="UniProtKB-KW"/>
</dbReference>
<organism evidence="4 5">
    <name type="scientific">Escallonia herrerae</name>
    <dbReference type="NCBI Taxonomy" id="1293975"/>
    <lineage>
        <taxon>Eukaryota</taxon>
        <taxon>Viridiplantae</taxon>
        <taxon>Streptophyta</taxon>
        <taxon>Embryophyta</taxon>
        <taxon>Tracheophyta</taxon>
        <taxon>Spermatophyta</taxon>
        <taxon>Magnoliopsida</taxon>
        <taxon>eudicotyledons</taxon>
        <taxon>Gunneridae</taxon>
        <taxon>Pentapetalae</taxon>
        <taxon>asterids</taxon>
        <taxon>campanulids</taxon>
        <taxon>Escalloniales</taxon>
        <taxon>Escalloniaceae</taxon>
        <taxon>Escallonia</taxon>
    </lineage>
</organism>
<evidence type="ECO:0008006" key="6">
    <source>
        <dbReference type="Google" id="ProtNLM"/>
    </source>
</evidence>
<dbReference type="EMBL" id="JAVXUP010000113">
    <property type="protein sequence ID" value="KAK3037832.1"/>
    <property type="molecule type" value="Genomic_DNA"/>
</dbReference>
<gene>
    <name evidence="4" type="ORF">RJ639_031873</name>
</gene>
<sequence length="1279" mass="142152">MKMTGGEGQTIGIDLGTTYSCVGVWQDDHVEIITNDQGSRTTPSTVAFSDTERLIGEAAKNQEAMNPVNTVFDAKRLIGRRFTDALVQSDMKLWPFKVISGPADKPFIVVDYKGEEKQLAAEEISSMVLFKMRETAEAFLGSTVKNAVITVPAYFNDSQRQATKDAGAIAGLNVMRIINEPTAAAIAYGLNNRAATVGGKNVLIFDLGGGTFDVSLLSIKEGIFEVKATAGDTHLGGQDFDNRMVDHFVQEFKRKHRKDITGDPRALRRLRTASERVKRTLSSSVQANVGVDCLFEGIDFYTTITRARFDELNIDLFMNCLAPVESCLRDAKLDRSSVHDVVLVGGSTRIPKVQKILQDFFHGKELCKSINQDEAVAYGAAVQAAILDGNVYKVTLLDVTPLSLGVDADGEMSFVIPRNTPVPAKMKKGFTTKYDNQTSVRFAVYQGERPRAQDNNFLGEFDLCGVPPAPRHVPKLSACFDIDVNGILNVSAEESSTGKKNGVTITNVDGRLSAGEINKMIEEAEKYKAEDEKHKKRVDAKVALENYAYKIRNTVNDQKINYMIPEADKKKVQDAVVQVIYWLDRNQLAEVDEFNYKRKELERWKHHTRTTDIRDMYNHGSGIAKARNWRRELISWSGFCLSRKDCALGVRLYFRSVSKDCEPSLPMAGKGKGQTIGIDLGTTYSCVAVWHKDNVEIITNDMGNRITPSSVAFTDAERLFGEAAKNQEAMNPTNTIFDAKRLIGRRFSDASVQSDIKFWPFKVTPGPADKPMIMISYKGEEKQLAAEEISSMVLVKMRETAEAFLGTKVKNAVITVPAYFNDSQRQATKDAGAIAGLNVERIINEPTAAALAYGMQQKGTTVGAKNVLIFDLGGGTFDVSLLTIEEGIVEVKSTAGDTHLGGEDFDNRLVDYFIQEIKRKHKQDISGNTRALKRLRTACERVKRDLSSTVQTNLGIDCLFEGIDFYTTVTRARFEELNSDLFLKCLEPVKMCLSDAKMDKSSVHDVVLVGGSTRIPKVQKMLQDFFNGKELCKSINQDEAVAYGAAVQAAILDDTVDQIVLLDVTPLSLGVEVTGDIMRVLIPRNTKVPAKREAIFTTDLDNQSSVLIRVYEGERTRAQDNYLLGEFVSSTIPPALRGVPEIKECFELDANGILSVSAEVLLTGQKTKITITNDKGRLSKEVIEKMVKEAEKYKAEDEEHRKKVEAKLALENYAYKIRNTLMNEENNSKLPKAHEKKIQDAIVKAIYWLDRNQLAEADEFEDKMMELKSVCDAFMAKVH</sequence>
<dbReference type="FunFam" id="2.60.34.10:FF:000012">
    <property type="entry name" value="Heat shock 70 kDa protein"/>
    <property type="match status" value="1"/>
</dbReference>
<keyword evidence="3" id="KW-0067">ATP-binding</keyword>
<evidence type="ECO:0000256" key="3">
    <source>
        <dbReference type="ARBA" id="ARBA00022840"/>
    </source>
</evidence>
<dbReference type="Gene3D" id="3.30.420.40">
    <property type="match status" value="4"/>
</dbReference>
<dbReference type="Gene3D" id="2.60.34.10">
    <property type="entry name" value="Substrate Binding Domain Of DNAk, Chain A, domain 1"/>
    <property type="match status" value="2"/>
</dbReference>
<dbReference type="SUPFAM" id="SSF100934">
    <property type="entry name" value="Heat shock protein 70kD (HSP70), C-terminal subdomain"/>
    <property type="match status" value="2"/>
</dbReference>
<keyword evidence="2" id="KW-0547">Nucleotide-binding</keyword>
<dbReference type="FunFam" id="3.90.640.10:FF:000002">
    <property type="entry name" value="Heat shock 70 kDa"/>
    <property type="match status" value="2"/>
</dbReference>
<dbReference type="CDD" id="cd10233">
    <property type="entry name" value="ASKHA_NBD_HSP70_HSPA1"/>
    <property type="match status" value="2"/>
</dbReference>
<dbReference type="FunFam" id="3.30.420.40:FF:000172">
    <property type="entry name" value="Heat shock 70 kDa protein"/>
    <property type="match status" value="2"/>
</dbReference>
<dbReference type="InterPro" id="IPR013126">
    <property type="entry name" value="Hsp_70_fam"/>
</dbReference>
<dbReference type="SUPFAM" id="SSF53067">
    <property type="entry name" value="Actin-like ATPase domain"/>
    <property type="match status" value="4"/>
</dbReference>
<comment type="caution">
    <text evidence="4">The sequence shown here is derived from an EMBL/GenBank/DDBJ whole genome shotgun (WGS) entry which is preliminary data.</text>
</comment>
<dbReference type="GO" id="GO:0140662">
    <property type="term" value="F:ATP-dependent protein folding chaperone"/>
    <property type="evidence" value="ECO:0007669"/>
    <property type="project" value="InterPro"/>
</dbReference>
<dbReference type="Gene3D" id="3.90.640.10">
    <property type="entry name" value="Actin, Chain A, domain 4"/>
    <property type="match status" value="2"/>
</dbReference>
<evidence type="ECO:0000256" key="2">
    <source>
        <dbReference type="ARBA" id="ARBA00022741"/>
    </source>
</evidence>
<name>A0AA89BII9_9ASTE</name>
<dbReference type="PANTHER" id="PTHR19375">
    <property type="entry name" value="HEAT SHOCK PROTEIN 70KDA"/>
    <property type="match status" value="1"/>
</dbReference>
<dbReference type="PROSITE" id="PS00329">
    <property type="entry name" value="HSP70_2"/>
    <property type="match status" value="2"/>
</dbReference>
<dbReference type="Gene3D" id="1.20.1270.10">
    <property type="match status" value="2"/>
</dbReference>
<dbReference type="FunFam" id="3.30.30.30:FF:000001">
    <property type="entry name" value="heat shock 70 kDa protein-like"/>
    <property type="match status" value="2"/>
</dbReference>
<dbReference type="FunFam" id="2.60.34.10:FF:000002">
    <property type="entry name" value="Heat shock 70 kDa"/>
    <property type="match status" value="1"/>
</dbReference>
<dbReference type="Proteomes" id="UP001188597">
    <property type="component" value="Unassembled WGS sequence"/>
</dbReference>
<dbReference type="InterPro" id="IPR018181">
    <property type="entry name" value="Heat_shock_70_CS"/>
</dbReference>
<dbReference type="SUPFAM" id="SSF100920">
    <property type="entry name" value="Heat shock protein 70kD (HSP70), peptide-binding domain"/>
    <property type="match status" value="2"/>
</dbReference>
<dbReference type="NCBIfam" id="NF001413">
    <property type="entry name" value="PRK00290.1"/>
    <property type="match status" value="2"/>
</dbReference>